<dbReference type="SUPFAM" id="SSF46785">
    <property type="entry name" value="Winged helix' DNA-binding domain"/>
    <property type="match status" value="1"/>
</dbReference>
<dbReference type="AlphaFoldDB" id="A0A9X3QWB5"/>
<evidence type="ECO:0000313" key="6">
    <source>
        <dbReference type="Proteomes" id="UP001151309"/>
    </source>
</evidence>
<keyword evidence="2" id="KW-0238">DNA-binding</keyword>
<dbReference type="Gene3D" id="1.10.10.10">
    <property type="entry name" value="Winged helix-like DNA-binding domain superfamily/Winged helix DNA-binding domain"/>
    <property type="match status" value="1"/>
</dbReference>
<dbReference type="GO" id="GO:0003700">
    <property type="term" value="F:DNA-binding transcription factor activity"/>
    <property type="evidence" value="ECO:0007669"/>
    <property type="project" value="InterPro"/>
</dbReference>
<dbReference type="PROSITE" id="PS50949">
    <property type="entry name" value="HTH_GNTR"/>
    <property type="match status" value="1"/>
</dbReference>
<evidence type="ECO:0000256" key="2">
    <source>
        <dbReference type="ARBA" id="ARBA00023125"/>
    </source>
</evidence>
<name>A0A9X3QWB5_9HYPH</name>
<dbReference type="EMBL" id="JAPZLT010000011">
    <property type="protein sequence ID" value="MCZ7911455.1"/>
    <property type="molecule type" value="Genomic_DNA"/>
</dbReference>
<accession>A0A9X3QWB5</accession>
<evidence type="ECO:0000256" key="3">
    <source>
        <dbReference type="ARBA" id="ARBA00023163"/>
    </source>
</evidence>
<dbReference type="InterPro" id="IPR000524">
    <property type="entry name" value="Tscrpt_reg_HTH_GntR"/>
</dbReference>
<dbReference type="PANTHER" id="PTHR43537:SF45">
    <property type="entry name" value="GNTR FAMILY REGULATORY PROTEIN"/>
    <property type="match status" value="1"/>
</dbReference>
<keyword evidence="6" id="KW-1185">Reference proteome</keyword>
<keyword evidence="3" id="KW-0804">Transcription</keyword>
<reference evidence="5" key="1">
    <citation type="submission" date="2022-12" db="EMBL/GenBank/DDBJ databases">
        <title>Draft genome sequences of 22 rhizogenic Agrobacterium biovar 1 strains, the causative agent of hairy root disease.</title>
        <authorList>
            <person name="Kim N."/>
            <person name="Vargas P."/>
            <person name="Rediers H."/>
        </authorList>
    </citation>
    <scope>NUCLEOTIDE SEQUENCE</scope>
    <source>
        <strain evidence="5">ST07.17.026</strain>
    </source>
</reference>
<dbReference type="GO" id="GO:0003677">
    <property type="term" value="F:DNA binding"/>
    <property type="evidence" value="ECO:0007669"/>
    <property type="project" value="UniProtKB-KW"/>
</dbReference>
<dbReference type="SMART" id="SM00345">
    <property type="entry name" value="HTH_GNTR"/>
    <property type="match status" value="1"/>
</dbReference>
<organism evidence="5 6">
    <name type="scientific">Agrobacterium leguminum</name>
    <dbReference type="NCBI Taxonomy" id="2792015"/>
    <lineage>
        <taxon>Bacteria</taxon>
        <taxon>Pseudomonadati</taxon>
        <taxon>Pseudomonadota</taxon>
        <taxon>Alphaproteobacteria</taxon>
        <taxon>Hyphomicrobiales</taxon>
        <taxon>Rhizobiaceae</taxon>
        <taxon>Rhizobium/Agrobacterium group</taxon>
        <taxon>Agrobacterium</taxon>
    </lineage>
</organism>
<comment type="caution">
    <text evidence="5">The sequence shown here is derived from an EMBL/GenBank/DDBJ whole genome shotgun (WGS) entry which is preliminary data.</text>
</comment>
<dbReference type="Gene3D" id="1.20.120.530">
    <property type="entry name" value="GntR ligand-binding domain-like"/>
    <property type="match status" value="1"/>
</dbReference>
<sequence length="170" mass="19187">MYSLLKEEILDLTFSPGAALDEVSLAKRFRTSRTPVRHALQRLALEELILPLPCRTAIVSQIDYLNLGAFFDAYVLMTRATARLAAINYRLDNLASVKMLNRKMVAASNARHEQAILALNAEFHLALAHAGGNPYYSSTFERLLNTERRILRLRDHGDTRPVVFSRYAGL</sequence>
<feature type="domain" description="HTH gntR-type" evidence="4">
    <location>
        <begin position="1"/>
        <end position="62"/>
    </location>
</feature>
<evidence type="ECO:0000259" key="4">
    <source>
        <dbReference type="PROSITE" id="PS50949"/>
    </source>
</evidence>
<dbReference type="Pfam" id="PF07729">
    <property type="entry name" value="FCD"/>
    <property type="match status" value="1"/>
</dbReference>
<dbReference type="SUPFAM" id="SSF48008">
    <property type="entry name" value="GntR ligand-binding domain-like"/>
    <property type="match status" value="1"/>
</dbReference>
<evidence type="ECO:0000313" key="5">
    <source>
        <dbReference type="EMBL" id="MCZ7911455.1"/>
    </source>
</evidence>
<gene>
    <name evidence="5" type="ORF">O9X94_19195</name>
</gene>
<dbReference type="InterPro" id="IPR036390">
    <property type="entry name" value="WH_DNA-bd_sf"/>
</dbReference>
<keyword evidence="1" id="KW-0805">Transcription regulation</keyword>
<evidence type="ECO:0000256" key="1">
    <source>
        <dbReference type="ARBA" id="ARBA00023015"/>
    </source>
</evidence>
<dbReference type="Proteomes" id="UP001151309">
    <property type="component" value="Unassembled WGS sequence"/>
</dbReference>
<dbReference type="InterPro" id="IPR036388">
    <property type="entry name" value="WH-like_DNA-bd_sf"/>
</dbReference>
<dbReference type="PANTHER" id="PTHR43537">
    <property type="entry name" value="TRANSCRIPTIONAL REGULATOR, GNTR FAMILY"/>
    <property type="match status" value="1"/>
</dbReference>
<dbReference type="Pfam" id="PF00392">
    <property type="entry name" value="GntR"/>
    <property type="match status" value="1"/>
</dbReference>
<dbReference type="InterPro" id="IPR008920">
    <property type="entry name" value="TF_FadR/GntR_C"/>
</dbReference>
<protein>
    <submittedName>
        <fullName evidence="5">GntR family transcriptional regulator</fullName>
    </submittedName>
</protein>
<proteinExistence type="predicted"/>
<dbReference type="InterPro" id="IPR011711">
    <property type="entry name" value="GntR_C"/>
</dbReference>